<evidence type="ECO:0000256" key="10">
    <source>
        <dbReference type="ARBA" id="ARBA00022853"/>
    </source>
</evidence>
<accession>A0AAV7EI80</accession>
<evidence type="ECO:0000256" key="7">
    <source>
        <dbReference type="ARBA" id="ARBA00022763"/>
    </source>
</evidence>
<dbReference type="SUPFAM" id="SSF141678">
    <property type="entry name" value="MAL13P1.257-like"/>
    <property type="match status" value="1"/>
</dbReference>
<evidence type="ECO:0000256" key="8">
    <source>
        <dbReference type="ARBA" id="ARBA00022776"/>
    </source>
</evidence>
<dbReference type="InterPro" id="IPR026126">
    <property type="entry name" value="BABAM1"/>
</dbReference>
<dbReference type="PANTHER" id="PTHR15660:SF1">
    <property type="entry name" value="BRISC AND BRCA1-A COMPLEX MEMBER 1"/>
    <property type="match status" value="1"/>
</dbReference>
<organism evidence="16 17">
    <name type="scientific">Aristolochia fimbriata</name>
    <name type="common">White veined hardy Dutchman's pipe vine</name>
    <dbReference type="NCBI Taxonomy" id="158543"/>
    <lineage>
        <taxon>Eukaryota</taxon>
        <taxon>Viridiplantae</taxon>
        <taxon>Streptophyta</taxon>
        <taxon>Embryophyta</taxon>
        <taxon>Tracheophyta</taxon>
        <taxon>Spermatophyta</taxon>
        <taxon>Magnoliopsida</taxon>
        <taxon>Magnoliidae</taxon>
        <taxon>Piperales</taxon>
        <taxon>Aristolochiaceae</taxon>
        <taxon>Aristolochia</taxon>
    </lineage>
</organism>
<dbReference type="InterPro" id="IPR008584">
    <property type="entry name" value="CXXC_Zn-binding_euk"/>
</dbReference>
<dbReference type="CDD" id="cd21502">
    <property type="entry name" value="vWA_BABAM1"/>
    <property type="match status" value="1"/>
</dbReference>
<evidence type="ECO:0000313" key="17">
    <source>
        <dbReference type="Proteomes" id="UP000825729"/>
    </source>
</evidence>
<evidence type="ECO:0000256" key="11">
    <source>
        <dbReference type="ARBA" id="ARBA00023204"/>
    </source>
</evidence>
<dbReference type="PANTHER" id="PTHR15660">
    <property type="entry name" value="BRISC AND BRCA1-A COMPLEX MEMBER 1"/>
    <property type="match status" value="1"/>
</dbReference>
<dbReference type="Proteomes" id="UP000825729">
    <property type="component" value="Unassembled WGS sequence"/>
</dbReference>
<gene>
    <name evidence="16" type="ORF">H6P81_008503</name>
</gene>
<comment type="similarity">
    <text evidence="3">Belongs to the BABAM1 family.</text>
</comment>
<name>A0AAV7EI80_ARIFI</name>
<keyword evidence="8" id="KW-0498">Mitosis</keyword>
<evidence type="ECO:0000256" key="3">
    <source>
        <dbReference type="ARBA" id="ARBA00010809"/>
    </source>
</evidence>
<evidence type="ECO:0000256" key="6">
    <source>
        <dbReference type="ARBA" id="ARBA00022618"/>
    </source>
</evidence>
<dbReference type="GO" id="GO:0051301">
    <property type="term" value="P:cell division"/>
    <property type="evidence" value="ECO:0007669"/>
    <property type="project" value="UniProtKB-KW"/>
</dbReference>
<keyword evidence="10" id="KW-0156">Chromatin regulator</keyword>
<evidence type="ECO:0000256" key="4">
    <source>
        <dbReference type="ARBA" id="ARBA00019437"/>
    </source>
</evidence>
<keyword evidence="7" id="KW-0227">DNA damage</keyword>
<keyword evidence="9" id="KW-0833">Ubl conjugation pathway</keyword>
<evidence type="ECO:0000256" key="1">
    <source>
        <dbReference type="ARBA" id="ARBA00004123"/>
    </source>
</evidence>
<proteinExistence type="inferred from homology"/>
<keyword evidence="5" id="KW-0963">Cytoplasm</keyword>
<dbReference type="Pfam" id="PF05907">
    <property type="entry name" value="CXXC_Zn-b_euk"/>
    <property type="match status" value="1"/>
</dbReference>
<dbReference type="EMBL" id="JAINDJ010000004">
    <property type="protein sequence ID" value="KAG9448538.1"/>
    <property type="molecule type" value="Genomic_DNA"/>
</dbReference>
<sequence>MEAARGEQSTRPYTLLPSRICSEDILFCVDVDLEAMVEMKGSGKGRAFTRLDSIKQAILLFVHSKLAINPDHRFSLSLLGQSVSRPRKEFSSDVESITSVLRALSADASYSHADLTQLFRIAAHEAKKSQAQSRILRVILIYCRSSVIPEHQWPATQKNYSLDVIYLHDKPGPGNCPQKVYDALVDSLEHVSEYEGYIFESGQGLARVLFRHMCVLLAHPQQRCSQDDLDIPKSLTKKREPAVNEFKEPGHTQPPLSATYLVCTMVNFLLQISADMENLASLQPLGGCDDPNITYYLKLKCNNCGEVSEKEACLSLSDTVPLPNGKGMVNLVRKCKFCGREGTLLMIPGKGHPLTDVLSDQGKFAPLMLFDCRGMEPVDYVFGDGWKADSVHETAFTDIDLSTGDYVEYDEKGQCPVGISNLRSKFVVVK</sequence>
<keyword evidence="17" id="KW-1185">Reference proteome</keyword>
<dbReference type="InterPro" id="IPR036465">
    <property type="entry name" value="vWFA_dom_sf"/>
</dbReference>
<comment type="subcellular location">
    <subcellularLocation>
        <location evidence="2">Cytoplasm</location>
    </subcellularLocation>
    <subcellularLocation>
        <location evidence="1">Nucleus</location>
    </subcellularLocation>
</comment>
<reference evidence="16 17" key="1">
    <citation type="submission" date="2021-07" db="EMBL/GenBank/DDBJ databases">
        <title>The Aristolochia fimbriata genome: insights into angiosperm evolution, floral development and chemical biosynthesis.</title>
        <authorList>
            <person name="Jiao Y."/>
        </authorList>
    </citation>
    <scope>NUCLEOTIDE SEQUENCE [LARGE SCALE GENOMIC DNA]</scope>
    <source>
        <strain evidence="16">IBCAS-2021</strain>
        <tissue evidence="16">Leaf</tissue>
    </source>
</reference>
<evidence type="ECO:0000313" key="16">
    <source>
        <dbReference type="EMBL" id="KAG9448538.1"/>
    </source>
</evidence>
<dbReference type="GO" id="GO:0006325">
    <property type="term" value="P:chromatin organization"/>
    <property type="evidence" value="ECO:0007669"/>
    <property type="project" value="UniProtKB-KW"/>
</dbReference>
<evidence type="ECO:0000256" key="9">
    <source>
        <dbReference type="ARBA" id="ARBA00022786"/>
    </source>
</evidence>
<keyword evidence="6" id="KW-0132">Cell division</keyword>
<evidence type="ECO:0000256" key="5">
    <source>
        <dbReference type="ARBA" id="ARBA00022490"/>
    </source>
</evidence>
<dbReference type="GO" id="GO:0045739">
    <property type="term" value="P:positive regulation of DNA repair"/>
    <property type="evidence" value="ECO:0007669"/>
    <property type="project" value="InterPro"/>
</dbReference>
<evidence type="ECO:0000256" key="14">
    <source>
        <dbReference type="ARBA" id="ARBA00030984"/>
    </source>
</evidence>
<keyword evidence="13" id="KW-0131">Cell cycle</keyword>
<dbReference type="AlphaFoldDB" id="A0AAV7EI80"/>
<dbReference type="GO" id="GO:0005737">
    <property type="term" value="C:cytoplasm"/>
    <property type="evidence" value="ECO:0007669"/>
    <property type="project" value="UniProtKB-SubCell"/>
</dbReference>
<evidence type="ECO:0000256" key="13">
    <source>
        <dbReference type="ARBA" id="ARBA00023306"/>
    </source>
</evidence>
<dbReference type="GO" id="GO:0006281">
    <property type="term" value="P:DNA repair"/>
    <property type="evidence" value="ECO:0007669"/>
    <property type="project" value="UniProtKB-KW"/>
</dbReference>
<evidence type="ECO:0000256" key="15">
    <source>
        <dbReference type="ARBA" id="ARBA00031038"/>
    </source>
</evidence>
<keyword evidence="12" id="KW-0539">Nucleus</keyword>
<comment type="caution">
    <text evidence="16">The sequence shown here is derived from an EMBL/GenBank/DDBJ whole genome shotgun (WGS) entry which is preliminary data.</text>
</comment>
<dbReference type="GO" id="GO:0070552">
    <property type="term" value="C:BRISC complex"/>
    <property type="evidence" value="ECO:0007669"/>
    <property type="project" value="InterPro"/>
</dbReference>
<dbReference type="SUPFAM" id="SSF53300">
    <property type="entry name" value="vWA-like"/>
    <property type="match status" value="1"/>
</dbReference>
<evidence type="ECO:0000256" key="12">
    <source>
        <dbReference type="ARBA" id="ARBA00023242"/>
    </source>
</evidence>
<evidence type="ECO:0000256" key="2">
    <source>
        <dbReference type="ARBA" id="ARBA00004496"/>
    </source>
</evidence>
<protein>
    <recommendedName>
        <fullName evidence="4">BRISC and BRCA1-A complex member 1</fullName>
    </recommendedName>
    <alternativeName>
        <fullName evidence="14">Mediator of RAP80 interactions and targeting subunit of 40 kDa</fullName>
    </alternativeName>
    <alternativeName>
        <fullName evidence="15">New component of the BRCA1-A complex</fullName>
    </alternativeName>
</protein>
<keyword evidence="11" id="KW-0234">DNA repair</keyword>